<proteinExistence type="inferred from homology"/>
<evidence type="ECO:0000313" key="12">
    <source>
        <dbReference type="Proteomes" id="UP000004662"/>
    </source>
</evidence>
<dbReference type="eggNOG" id="COG1203">
    <property type="taxonomic scope" value="Bacteria"/>
</dbReference>
<keyword evidence="12" id="KW-1185">Reference proteome</keyword>
<evidence type="ECO:0000256" key="5">
    <source>
        <dbReference type="ARBA" id="ARBA00022741"/>
    </source>
</evidence>
<organism evidence="11 12">
    <name type="scientific">Solidesulfovibrio carbinoliphilus subsp. oakridgensis</name>
    <dbReference type="NCBI Taxonomy" id="694327"/>
    <lineage>
        <taxon>Bacteria</taxon>
        <taxon>Pseudomonadati</taxon>
        <taxon>Thermodesulfobacteriota</taxon>
        <taxon>Desulfovibrionia</taxon>
        <taxon>Desulfovibrionales</taxon>
        <taxon>Desulfovibrionaceae</taxon>
        <taxon>Solidesulfovibrio</taxon>
    </lineage>
</organism>
<dbReference type="Gene3D" id="1.10.3210.30">
    <property type="match status" value="1"/>
</dbReference>
<keyword evidence="7" id="KW-0347">Helicase</keyword>
<accession>G7Q6E4</accession>
<evidence type="ECO:0000256" key="4">
    <source>
        <dbReference type="ARBA" id="ARBA00022723"/>
    </source>
</evidence>
<dbReference type="NCBIfam" id="TIGR01596">
    <property type="entry name" value="cas3_HD"/>
    <property type="match status" value="1"/>
</dbReference>
<name>G7Q6E4_9BACT</name>
<dbReference type="NCBIfam" id="TIGR01587">
    <property type="entry name" value="cas3_core"/>
    <property type="match status" value="1"/>
</dbReference>
<dbReference type="Pfam" id="PF18019">
    <property type="entry name" value="Cas3_HD"/>
    <property type="match status" value="1"/>
</dbReference>
<evidence type="ECO:0000256" key="9">
    <source>
        <dbReference type="ARBA" id="ARBA00023118"/>
    </source>
</evidence>
<dbReference type="GO" id="GO:0004518">
    <property type="term" value="F:nuclease activity"/>
    <property type="evidence" value="ECO:0007669"/>
    <property type="project" value="UniProtKB-KW"/>
</dbReference>
<evidence type="ECO:0000313" key="11">
    <source>
        <dbReference type="EMBL" id="EHJ47317.1"/>
    </source>
</evidence>
<keyword evidence="4" id="KW-0479">Metal-binding</keyword>
<dbReference type="Gene3D" id="3.40.50.300">
    <property type="entry name" value="P-loop containing nucleotide triphosphate hydrolases"/>
    <property type="match status" value="2"/>
</dbReference>
<dbReference type="PROSITE" id="PS51643">
    <property type="entry name" value="HD_CAS3"/>
    <property type="match status" value="1"/>
</dbReference>
<dbReference type="OrthoDB" id="9810236at2"/>
<dbReference type="PANTHER" id="PTHR47963">
    <property type="entry name" value="DEAD-BOX ATP-DEPENDENT RNA HELICASE 47, MITOCHONDRIAL"/>
    <property type="match status" value="1"/>
</dbReference>
<dbReference type="AlphaFoldDB" id="G7Q6E4"/>
<evidence type="ECO:0000256" key="8">
    <source>
        <dbReference type="ARBA" id="ARBA00022840"/>
    </source>
</evidence>
<evidence type="ECO:0000256" key="3">
    <source>
        <dbReference type="ARBA" id="ARBA00022722"/>
    </source>
</evidence>
<protein>
    <submittedName>
        <fullName evidence="11">Metal dependent phosphohydrolase</fullName>
    </submittedName>
</protein>
<comment type="similarity">
    <text evidence="1">In the N-terminal section; belongs to the CRISPR-associated nuclease Cas3-HD family.</text>
</comment>
<evidence type="ECO:0000256" key="2">
    <source>
        <dbReference type="ARBA" id="ARBA00009046"/>
    </source>
</evidence>
<dbReference type="InterPro" id="IPR050547">
    <property type="entry name" value="DEAD_box_RNA_helicases"/>
</dbReference>
<evidence type="ECO:0000256" key="7">
    <source>
        <dbReference type="ARBA" id="ARBA00022806"/>
    </source>
</evidence>
<dbReference type="SMART" id="SM00490">
    <property type="entry name" value="HELICc"/>
    <property type="match status" value="1"/>
</dbReference>
<comment type="similarity">
    <text evidence="2">In the central section; belongs to the CRISPR-associated helicase Cas3 family.</text>
</comment>
<dbReference type="EMBL" id="CM001368">
    <property type="protein sequence ID" value="EHJ47317.1"/>
    <property type="molecule type" value="Genomic_DNA"/>
</dbReference>
<dbReference type="InterPro" id="IPR038257">
    <property type="entry name" value="CRISPR-assoc_Cas3_HD_sf"/>
</dbReference>
<dbReference type="SUPFAM" id="SSF52540">
    <property type="entry name" value="P-loop containing nucleoside triphosphate hydrolases"/>
    <property type="match status" value="1"/>
</dbReference>
<reference evidence="12" key="1">
    <citation type="journal article" date="2015" name="Genome Announc.">
        <title>High-Quality Draft Genome Sequence of Desulfovibrio carbinoliphilus FW-101-2B, an Organic Acid-Oxidizing Sulfate-Reducing Bacterium Isolated from Uranium(VI)-Contaminated Groundwater.</title>
        <authorList>
            <person name="Ramsay B.D."/>
            <person name="Hwang C."/>
            <person name="Woo H.L."/>
            <person name="Carroll S.L."/>
            <person name="Lucas S."/>
            <person name="Han J."/>
            <person name="Lapidus A.L."/>
            <person name="Cheng J.F."/>
            <person name="Goodwin L.A."/>
            <person name="Pitluck S."/>
            <person name="Peters L."/>
            <person name="Chertkov O."/>
            <person name="Held B."/>
            <person name="Detter J.C."/>
            <person name="Han C.S."/>
            <person name="Tapia R."/>
            <person name="Land M.L."/>
            <person name="Hauser L.J."/>
            <person name="Kyrpides N.C."/>
            <person name="Ivanova N.N."/>
            <person name="Mikhailova N."/>
            <person name="Pagani I."/>
            <person name="Woyke T."/>
            <person name="Arkin A.P."/>
            <person name="Dehal P."/>
            <person name="Chivian D."/>
            <person name="Criddle C.S."/>
            <person name="Wu W."/>
            <person name="Chakraborty R."/>
            <person name="Hazen T.C."/>
            <person name="Fields M.W."/>
        </authorList>
    </citation>
    <scope>NUCLEOTIDE SEQUENCE [LARGE SCALE GENOMIC DNA]</scope>
    <source>
        <strain evidence="12">FW-101-2B</strain>
    </source>
</reference>
<dbReference type="InterPro" id="IPR027417">
    <property type="entry name" value="P-loop_NTPase"/>
</dbReference>
<dbReference type="Proteomes" id="UP000004662">
    <property type="component" value="Chromosome"/>
</dbReference>
<dbReference type="InterPro" id="IPR001650">
    <property type="entry name" value="Helicase_C-like"/>
</dbReference>
<dbReference type="PANTHER" id="PTHR47963:SF9">
    <property type="entry name" value="CRISPR-ASSOCIATED ENDONUCLEASE_HELICASE CAS3"/>
    <property type="match status" value="1"/>
</dbReference>
<dbReference type="InterPro" id="IPR006483">
    <property type="entry name" value="CRISPR-assoc_Cas3_HD"/>
</dbReference>
<dbReference type="STRING" id="694327.DFW101_1308"/>
<dbReference type="GO" id="GO:0005524">
    <property type="term" value="F:ATP binding"/>
    <property type="evidence" value="ECO:0007669"/>
    <property type="project" value="UniProtKB-KW"/>
</dbReference>
<dbReference type="HOGENOM" id="CLU_013924_2_0_7"/>
<feature type="domain" description="HD Cas3-type" evidence="10">
    <location>
        <begin position="11"/>
        <end position="210"/>
    </location>
</feature>
<dbReference type="GO" id="GO:0003724">
    <property type="term" value="F:RNA helicase activity"/>
    <property type="evidence" value="ECO:0007669"/>
    <property type="project" value="TreeGrafter"/>
</dbReference>
<sequence length="892" mass="95972">MYHYWGKAAKGSTAHHLLVYHCLDVAATLRALLDADKRLHQRLHALAPAVAPADLDALLLYFAVLHDLGKFAPAFQQQRQDIVDKLDGPPAKRICNAHHSHLGKAIFFDEDIVVAWQPSLLCRDGWPHKDILAPLTDAAFGHHGKPPQDLSDSNLRLPPSTAAAIRQFMGEVCSRFLPGPLTLPGGDAANQAFRPVSWFFAGLLVVADWLASGQGFAYCETPMDLAVYWNERALPQARATVADCGMVSPLPRQGGGFHELLPHIEQKYGPTPLQAYALEVAGRDSGPRLFIFEDVTGAGKTEAALLAAHAVMAGGEAHGFYIGLPTMATANGMYARMAASYRALFMDADTVVPSLMLAHGARGIQDAFLHSIGLERGRDGESDAADGEQPDSGAFCAAWLADNRKKSLLAPCGVGTLDQALLAVLPAKHQCLRLLGLGRNVLIADEVHAYDPYTTRLLETLLTFQAGLGGCAILLSATLPRRIKQGLAAAFCRGAGYPVPAVSADPLPLATRLANGVFTETPLAQTRTLSVAVTLCHDPAEALDRLVAVHTAGGCAILLCNTVDRAMAARNLLAERLPPADVLLFHARFALCDRLAIEERVLAIFGKGSTTEIRRGKILVATQVIEQSLDVDADFLVTELAPMELVLQRAGRCQRHNRKWRPAGFVGPAVLVLSPPAVDEPGPGWGEAELGKGLFVYPGHDVLWRTAQLLARWERVELPRDARELVEGAYDADALPTPAALQSAEDKQTGKASAEKSLALFNGLEFSQGYGTDAAAGHWHDDRETPTRLGEERVTLRLVRVVDDGLALWAGEGLDAATCARSEVSVPKHRGDALAATDAWQERLDAFAATLPDKGRWVRLVPFVETETAGVWHCALPGTTAVYSREGGLNYG</sequence>
<dbReference type="Pfam" id="PF22590">
    <property type="entry name" value="Cas3-like_C_2"/>
    <property type="match status" value="1"/>
</dbReference>
<dbReference type="GO" id="GO:0016787">
    <property type="term" value="F:hydrolase activity"/>
    <property type="evidence" value="ECO:0007669"/>
    <property type="project" value="UniProtKB-KW"/>
</dbReference>
<evidence type="ECO:0000259" key="10">
    <source>
        <dbReference type="PROSITE" id="PS51643"/>
    </source>
</evidence>
<dbReference type="CDD" id="cd09641">
    <property type="entry name" value="Cas3''_I"/>
    <property type="match status" value="1"/>
</dbReference>
<evidence type="ECO:0000256" key="6">
    <source>
        <dbReference type="ARBA" id="ARBA00022801"/>
    </source>
</evidence>
<keyword evidence="5" id="KW-0547">Nucleotide-binding</keyword>
<keyword evidence="9" id="KW-0051">Antiviral defense</keyword>
<keyword evidence="3" id="KW-0540">Nuclease</keyword>
<dbReference type="RefSeq" id="WP_009180722.1">
    <property type="nucleotide sequence ID" value="NZ_CM001368.1"/>
</dbReference>
<keyword evidence="8" id="KW-0067">ATP-binding</keyword>
<keyword evidence="6" id="KW-0378">Hydrolase</keyword>
<dbReference type="InterPro" id="IPR054712">
    <property type="entry name" value="Cas3-like_dom"/>
</dbReference>
<gene>
    <name evidence="11" type="ORF">DFW101_1308</name>
</gene>
<evidence type="ECO:0000256" key="1">
    <source>
        <dbReference type="ARBA" id="ARBA00006847"/>
    </source>
</evidence>
<dbReference type="GO" id="GO:0051607">
    <property type="term" value="P:defense response to virus"/>
    <property type="evidence" value="ECO:0007669"/>
    <property type="project" value="UniProtKB-KW"/>
</dbReference>
<dbReference type="SMART" id="SM00487">
    <property type="entry name" value="DEXDc"/>
    <property type="match status" value="1"/>
</dbReference>
<dbReference type="InterPro" id="IPR014001">
    <property type="entry name" value="Helicase_ATP-bd"/>
</dbReference>
<dbReference type="GO" id="GO:0046872">
    <property type="term" value="F:metal ion binding"/>
    <property type="evidence" value="ECO:0007669"/>
    <property type="project" value="UniProtKB-KW"/>
</dbReference>
<dbReference type="GO" id="GO:0003723">
    <property type="term" value="F:RNA binding"/>
    <property type="evidence" value="ECO:0007669"/>
    <property type="project" value="TreeGrafter"/>
</dbReference>
<dbReference type="InterPro" id="IPR006474">
    <property type="entry name" value="Helicase_Cas3_CRISPR-ass_core"/>
</dbReference>